<dbReference type="SUPFAM" id="SSF53335">
    <property type="entry name" value="S-adenosyl-L-methionine-dependent methyltransferases"/>
    <property type="match status" value="1"/>
</dbReference>
<dbReference type="Pfam" id="PF20464">
    <property type="entry name" value="MmeI_N"/>
    <property type="match status" value="1"/>
</dbReference>
<name>A0ABY4BQ28_9FLAO</name>
<evidence type="ECO:0000259" key="6">
    <source>
        <dbReference type="Pfam" id="PF20465"/>
    </source>
</evidence>
<dbReference type="InterPro" id="IPR046820">
    <property type="entry name" value="MmeI_TRD"/>
</dbReference>
<dbReference type="InterPro" id="IPR029063">
    <property type="entry name" value="SAM-dependent_MTases_sf"/>
</dbReference>
<evidence type="ECO:0000259" key="9">
    <source>
        <dbReference type="Pfam" id="PF20473"/>
    </source>
</evidence>
<evidence type="ECO:0000259" key="8">
    <source>
        <dbReference type="Pfam" id="PF20467"/>
    </source>
</evidence>
<dbReference type="EMBL" id="CP094532">
    <property type="protein sequence ID" value="UOE40322.1"/>
    <property type="molecule type" value="Genomic_DNA"/>
</dbReference>
<keyword evidence="11" id="KW-1185">Reference proteome</keyword>
<dbReference type="PANTHER" id="PTHR33841:SF1">
    <property type="entry name" value="DNA METHYLTRANSFERASE A"/>
    <property type="match status" value="1"/>
</dbReference>
<feature type="domain" description="MmeI-like target recognition" evidence="7">
    <location>
        <begin position="605"/>
        <end position="805"/>
    </location>
</feature>
<dbReference type="PANTHER" id="PTHR33841">
    <property type="entry name" value="DNA METHYLTRANSFERASE YEEA-RELATED"/>
    <property type="match status" value="1"/>
</dbReference>
<feature type="domain" description="MmeI-like C-terminal" evidence="8">
    <location>
        <begin position="807"/>
        <end position="885"/>
    </location>
</feature>
<dbReference type="Pfam" id="PF20465">
    <property type="entry name" value="MmeI_hel"/>
    <property type="match status" value="1"/>
</dbReference>
<dbReference type="Gene3D" id="3.40.50.150">
    <property type="entry name" value="Vaccinia Virus protein VP39"/>
    <property type="match status" value="1"/>
</dbReference>
<protein>
    <recommendedName>
        <fullName evidence="1">site-specific DNA-methyltransferase (adenine-specific)</fullName>
        <ecNumber evidence="1">2.1.1.72</ecNumber>
    </recommendedName>
</protein>
<feature type="domain" description="MmeI-like N-terminal" evidence="5">
    <location>
        <begin position="18"/>
        <end position="158"/>
    </location>
</feature>
<evidence type="ECO:0000259" key="7">
    <source>
        <dbReference type="Pfam" id="PF20466"/>
    </source>
</evidence>
<dbReference type="InterPro" id="IPR046818">
    <property type="entry name" value="MmeI_C"/>
</dbReference>
<dbReference type="GO" id="GO:0008168">
    <property type="term" value="F:methyltransferase activity"/>
    <property type="evidence" value="ECO:0007669"/>
    <property type="project" value="UniProtKB-KW"/>
</dbReference>
<dbReference type="Pfam" id="PF20466">
    <property type="entry name" value="MmeI_TRD"/>
    <property type="match status" value="1"/>
</dbReference>
<evidence type="ECO:0000256" key="1">
    <source>
        <dbReference type="ARBA" id="ARBA00011900"/>
    </source>
</evidence>
<proteinExistence type="predicted"/>
<dbReference type="InterPro" id="IPR050953">
    <property type="entry name" value="N4_N6_ade-DNA_methylase"/>
</dbReference>
<accession>A0ABY4BQ28</accession>
<dbReference type="Pfam" id="PF20467">
    <property type="entry name" value="MmeI_C"/>
    <property type="match status" value="1"/>
</dbReference>
<gene>
    <name evidence="10" type="ORF">MTP09_10410</name>
</gene>
<evidence type="ECO:0000259" key="5">
    <source>
        <dbReference type="Pfam" id="PF20464"/>
    </source>
</evidence>
<evidence type="ECO:0000256" key="2">
    <source>
        <dbReference type="ARBA" id="ARBA00022603"/>
    </source>
</evidence>
<dbReference type="Proteomes" id="UP000831460">
    <property type="component" value="Chromosome"/>
</dbReference>
<dbReference type="RefSeq" id="WP_243548345.1">
    <property type="nucleotide sequence ID" value="NZ_CP094532.1"/>
</dbReference>
<dbReference type="InterPro" id="IPR046819">
    <property type="entry name" value="MmeI_hel"/>
</dbReference>
<keyword evidence="2 10" id="KW-0489">Methyltransferase</keyword>
<sequence length="900" mass="104142">MTSKEIELNLAKITENLIPEEFIYDFLLAFGISKTSVARLKKGDFNMSKVEGELLYKGKIFFRRGKAGSMKSESENLANDERILKQNPRFIILTDYENLVAKDLKTKVNKEFPIAELSKHFAFFLPLTGAEIYKSTNDNKADRDASYELAKLYDILIEDNAELLHGNSHQLNIFLSRLLFCFFAEDTGIFETEGMFSDSIANHTKENGSDVHLFFTDLFKKLNSKSGDFPAYISDFPYVNGGLFRDDIICPKFSRKSREILLNCGNLNWDEINPDIFGSMIQAVADPEERSDLGMHYTSVPNILKLIKPLFLDELYEEFEKNFNNSNGLQKLIHRMSKIKFFDPACGSGNFLIITYKEIRNLEIKIIKRIIDLIPEGHTIPLQFTAIKLSQFHGIEIKDFAHEMALLSLWLSEHQMNKVFETELMDYGRSEPILPLKESGNIVCGNAARMDWEKVCPRKENDEIYVIGNPPYLGARVQDALQKEDIEINFKKEKGVNNLDYISIWFYKGAKFIEEFNAELAFVSTNSVCQGEQVSLLWPRILNENIEISFAHHSFKWNNNAKKNAGVTVIILGLRNKSTKQKYLYTENIRKEAKNINAYLLDANEETYIFPRTKPLADISEMNFGSMPNDGGNLILNSLEFQKFKEEFGESEAIKKFAGADDFLNGNDRYCIWLDEENYEDYLNNYFIKNRLEAVKEIRNKSSREATRKLAKNFFAFGEVRHKDSDSLIIPRHSSENREYIPIGFLNSETIIGDSALAVYDAQPWLFGVLHSKMHMVWVDAVGGKLETRYRYSAKLCYNTFPFPPITEKDKHHISQYVFAVLDERSKFPEKTMAWLYNPDTMPKALKKAHQDLDLAIERIYRLRPFESDAERLEFLFKMYDEMTKRDTLFAKSKKTKKQQ</sequence>
<evidence type="ECO:0000256" key="4">
    <source>
        <dbReference type="ARBA" id="ARBA00047942"/>
    </source>
</evidence>
<evidence type="ECO:0000313" key="11">
    <source>
        <dbReference type="Proteomes" id="UP000831460"/>
    </source>
</evidence>
<evidence type="ECO:0000313" key="10">
    <source>
        <dbReference type="EMBL" id="UOE40322.1"/>
    </source>
</evidence>
<dbReference type="InterPro" id="IPR046817">
    <property type="entry name" value="MmeI_N"/>
</dbReference>
<keyword evidence="3" id="KW-0808">Transferase</keyword>
<dbReference type="EC" id="2.1.1.72" evidence="1"/>
<dbReference type="GO" id="GO:0032259">
    <property type="term" value="P:methylation"/>
    <property type="evidence" value="ECO:0007669"/>
    <property type="project" value="UniProtKB-KW"/>
</dbReference>
<reference evidence="10 11" key="1">
    <citation type="submission" date="2022-03" db="EMBL/GenBank/DDBJ databases">
        <title>Chryseobacterium sp. isolated from particulate matters in swine house.</title>
        <authorList>
            <person name="Won M."/>
            <person name="Kim S.-J."/>
            <person name="Kwon S.-W."/>
        </authorList>
    </citation>
    <scope>NUCLEOTIDE SEQUENCE [LARGE SCALE GENOMIC DNA]</scope>
    <source>
        <strain evidence="10 11">SC2-2</strain>
    </source>
</reference>
<organism evidence="10 11">
    <name type="scientific">Chryseobacterium suipulveris</name>
    <dbReference type="NCBI Taxonomy" id="2929800"/>
    <lineage>
        <taxon>Bacteria</taxon>
        <taxon>Pseudomonadati</taxon>
        <taxon>Bacteroidota</taxon>
        <taxon>Flavobacteriia</taxon>
        <taxon>Flavobacteriales</taxon>
        <taxon>Weeksellaceae</taxon>
        <taxon>Chryseobacterium group</taxon>
        <taxon>Chryseobacterium</taxon>
    </lineage>
</organism>
<evidence type="ECO:0000256" key="3">
    <source>
        <dbReference type="ARBA" id="ARBA00022679"/>
    </source>
</evidence>
<feature type="domain" description="MmeI-like DNA-methyltransferase" evidence="9">
    <location>
        <begin position="320"/>
        <end position="585"/>
    </location>
</feature>
<comment type="catalytic activity">
    <reaction evidence="4">
        <text>a 2'-deoxyadenosine in DNA + S-adenosyl-L-methionine = an N(6)-methyl-2'-deoxyadenosine in DNA + S-adenosyl-L-homocysteine + H(+)</text>
        <dbReference type="Rhea" id="RHEA:15197"/>
        <dbReference type="Rhea" id="RHEA-COMP:12418"/>
        <dbReference type="Rhea" id="RHEA-COMP:12419"/>
        <dbReference type="ChEBI" id="CHEBI:15378"/>
        <dbReference type="ChEBI" id="CHEBI:57856"/>
        <dbReference type="ChEBI" id="CHEBI:59789"/>
        <dbReference type="ChEBI" id="CHEBI:90615"/>
        <dbReference type="ChEBI" id="CHEBI:90616"/>
        <dbReference type="EC" id="2.1.1.72"/>
    </reaction>
</comment>
<feature type="domain" description="MmeI-like helicase spacer" evidence="6">
    <location>
        <begin position="169"/>
        <end position="244"/>
    </location>
</feature>
<dbReference type="Pfam" id="PF20473">
    <property type="entry name" value="MmeI_Mtase"/>
    <property type="match status" value="1"/>
</dbReference>
<dbReference type="InterPro" id="IPR046816">
    <property type="entry name" value="MmeI_Mtase"/>
</dbReference>